<keyword evidence="2" id="KW-1185">Reference proteome</keyword>
<evidence type="ECO:0000313" key="1">
    <source>
        <dbReference type="EMBL" id="VEL17798.1"/>
    </source>
</evidence>
<dbReference type="EMBL" id="CAAALY010034196">
    <property type="protein sequence ID" value="VEL17798.1"/>
    <property type="molecule type" value="Genomic_DNA"/>
</dbReference>
<dbReference type="AlphaFoldDB" id="A0A448WQS0"/>
<reference evidence="1" key="1">
    <citation type="submission" date="2018-11" db="EMBL/GenBank/DDBJ databases">
        <authorList>
            <consortium name="Pathogen Informatics"/>
        </authorList>
    </citation>
    <scope>NUCLEOTIDE SEQUENCE</scope>
</reference>
<protein>
    <submittedName>
        <fullName evidence="1">Uncharacterized protein</fullName>
    </submittedName>
</protein>
<evidence type="ECO:0000313" key="2">
    <source>
        <dbReference type="Proteomes" id="UP000784294"/>
    </source>
</evidence>
<organism evidence="1 2">
    <name type="scientific">Protopolystoma xenopodis</name>
    <dbReference type="NCBI Taxonomy" id="117903"/>
    <lineage>
        <taxon>Eukaryota</taxon>
        <taxon>Metazoa</taxon>
        <taxon>Spiralia</taxon>
        <taxon>Lophotrochozoa</taxon>
        <taxon>Platyhelminthes</taxon>
        <taxon>Monogenea</taxon>
        <taxon>Polyopisthocotylea</taxon>
        <taxon>Polystomatidea</taxon>
        <taxon>Polystomatidae</taxon>
        <taxon>Protopolystoma</taxon>
    </lineage>
</organism>
<proteinExistence type="predicted"/>
<accession>A0A448WQS0</accession>
<gene>
    <name evidence="1" type="ORF">PXEA_LOCUS11238</name>
</gene>
<comment type="caution">
    <text evidence="1">The sequence shown here is derived from an EMBL/GenBank/DDBJ whole genome shotgun (WGS) entry which is preliminary data.</text>
</comment>
<sequence>MPWLGRFSSFPVRGEGKKRAAAWPIGTKIGTYFAAECGFVCSTIRTSVRKLDEMPNRPFNTKPFLLTSTEDLFLSTSGGGGDS</sequence>
<name>A0A448WQS0_9PLAT</name>
<dbReference type="Proteomes" id="UP000784294">
    <property type="component" value="Unassembled WGS sequence"/>
</dbReference>